<accession>A0AAW0YM07</accession>
<sequence>MCGICFMCGWSISAQMLQEQVLSCCSSLSNRGPDACAMTLVPITAEVVGLFEGCLLWLQGDQPTTQPLLDHRGNLLLWNGDILAGLQITKGMSDTQYISESLSTKEEADITSFLGNIKGPWALIYYQKHTQRLYFGRDVLGRHSLLWRLPSATSRVFLIASVCRQDDRVKEIPALGLYYVDFSVVNLAEEFTVNLIPWTHVAEETLLSMDSVINIKKHKISSCIQTRLNMCVPSIAIIENIKALPCSLDEENVKVLYLALEDDVANLLKILTNSIRRRVEKCPPKCRDCTNSTTKCVHTKVAVLFSGGLDSAMIALLLDSCLPESESVDLLNVAFPQKVPQNNRAKKLNTKKMSSSDDDSPRNYEVPDRISGRQCWHQLQELRPLRRWNFVEINVSSAELAEERESVIRHLVAPLTSVLDDSIGCALWFGGRGHGAVVGVPYTSPARVLLCGMGADEQLGGYSRHRARFTAAGWSALLEEISLEISRIHTRNLGRDNRILSDHGRAPRFPYLDEDVVNFLNSLPVWIKANLYLPRGVGEKLVLRVAAAHLGLTAAAVLPKRAIQFGSRIAKLENSRERGSDPCVRLVEK</sequence>
<reference evidence="7 8" key="1">
    <citation type="journal article" date="2024" name="BMC Genomics">
        <title>Genome assembly of redclaw crayfish (Cherax quadricarinatus) provides insights into its immune adaptation and hypoxia tolerance.</title>
        <authorList>
            <person name="Liu Z."/>
            <person name="Zheng J."/>
            <person name="Li H."/>
            <person name="Fang K."/>
            <person name="Wang S."/>
            <person name="He J."/>
            <person name="Zhou D."/>
            <person name="Weng S."/>
            <person name="Chi M."/>
            <person name="Gu Z."/>
            <person name="He J."/>
            <person name="Li F."/>
            <person name="Wang M."/>
        </authorList>
    </citation>
    <scope>NUCLEOTIDE SEQUENCE [LARGE SCALE GENOMIC DNA]</scope>
    <source>
        <strain evidence="7">ZL_2023a</strain>
    </source>
</reference>
<dbReference type="CDD" id="cd01991">
    <property type="entry name" value="Asn_synthase_B_C"/>
    <property type="match status" value="1"/>
</dbReference>
<dbReference type="PANTHER" id="PTHR45937">
    <property type="entry name" value="ASPARAGINE SYNTHETASE DOMAIN-CONTAINING PROTEIN 1"/>
    <property type="match status" value="1"/>
</dbReference>
<evidence type="ECO:0000256" key="5">
    <source>
        <dbReference type="SAM" id="SignalP"/>
    </source>
</evidence>
<evidence type="ECO:0000256" key="2">
    <source>
        <dbReference type="ARBA" id="ARBA00022888"/>
    </source>
</evidence>
<dbReference type="AlphaFoldDB" id="A0AAW0YM07"/>
<dbReference type="GO" id="GO:0006529">
    <property type="term" value="P:asparagine biosynthetic process"/>
    <property type="evidence" value="ECO:0007669"/>
    <property type="project" value="UniProtKB-KW"/>
</dbReference>
<dbReference type="GO" id="GO:0004066">
    <property type="term" value="F:asparagine synthase (glutamine-hydrolyzing) activity"/>
    <property type="evidence" value="ECO:0007669"/>
    <property type="project" value="InterPro"/>
</dbReference>
<dbReference type="SUPFAM" id="SSF56235">
    <property type="entry name" value="N-terminal nucleophile aminohydrolases (Ntn hydrolases)"/>
    <property type="match status" value="1"/>
</dbReference>
<keyword evidence="3" id="KW-0315">Glutamine amidotransferase</keyword>
<feature type="chain" id="PRO_5043508611" description="Glutamine amidotransferase type-2 domain-containing protein" evidence="5">
    <location>
        <begin position="17"/>
        <end position="589"/>
    </location>
</feature>
<keyword evidence="5" id="KW-0732">Signal</keyword>
<dbReference type="Gene3D" id="3.40.50.620">
    <property type="entry name" value="HUPs"/>
    <property type="match status" value="1"/>
</dbReference>
<evidence type="ECO:0000256" key="1">
    <source>
        <dbReference type="ARBA" id="ARBA00022605"/>
    </source>
</evidence>
<dbReference type="Pfam" id="PF13537">
    <property type="entry name" value="GATase_7"/>
    <property type="match status" value="1"/>
</dbReference>
<comment type="caution">
    <text evidence="7">The sequence shown here is derived from an EMBL/GenBank/DDBJ whole genome shotgun (WGS) entry which is preliminary data.</text>
</comment>
<evidence type="ECO:0000259" key="6">
    <source>
        <dbReference type="PROSITE" id="PS51278"/>
    </source>
</evidence>
<keyword evidence="8" id="KW-1185">Reference proteome</keyword>
<dbReference type="InterPro" id="IPR001962">
    <property type="entry name" value="Asn_synthase"/>
</dbReference>
<feature type="region of interest" description="Disordered" evidence="4">
    <location>
        <begin position="344"/>
        <end position="364"/>
    </location>
</feature>
<evidence type="ECO:0000256" key="3">
    <source>
        <dbReference type="ARBA" id="ARBA00022962"/>
    </source>
</evidence>
<dbReference type="InterPro" id="IPR029055">
    <property type="entry name" value="Ntn_hydrolases_N"/>
</dbReference>
<dbReference type="SUPFAM" id="SSF52402">
    <property type="entry name" value="Adenine nucleotide alpha hydrolases-like"/>
    <property type="match status" value="1"/>
</dbReference>
<dbReference type="Pfam" id="PF00733">
    <property type="entry name" value="Asn_synthase"/>
    <property type="match status" value="2"/>
</dbReference>
<keyword evidence="1" id="KW-0028">Amino-acid biosynthesis</keyword>
<dbReference type="InterPro" id="IPR017932">
    <property type="entry name" value="GATase_2_dom"/>
</dbReference>
<feature type="signal peptide" evidence="5">
    <location>
        <begin position="1"/>
        <end position="16"/>
    </location>
</feature>
<dbReference type="InterPro" id="IPR051857">
    <property type="entry name" value="Asn_synthetase_domain"/>
</dbReference>
<organism evidence="7 8">
    <name type="scientific">Cherax quadricarinatus</name>
    <name type="common">Australian red claw crayfish</name>
    <dbReference type="NCBI Taxonomy" id="27406"/>
    <lineage>
        <taxon>Eukaryota</taxon>
        <taxon>Metazoa</taxon>
        <taxon>Ecdysozoa</taxon>
        <taxon>Arthropoda</taxon>
        <taxon>Crustacea</taxon>
        <taxon>Multicrustacea</taxon>
        <taxon>Malacostraca</taxon>
        <taxon>Eumalacostraca</taxon>
        <taxon>Eucarida</taxon>
        <taxon>Decapoda</taxon>
        <taxon>Pleocyemata</taxon>
        <taxon>Astacidea</taxon>
        <taxon>Parastacoidea</taxon>
        <taxon>Parastacidae</taxon>
        <taxon>Cherax</taxon>
    </lineage>
</organism>
<feature type="domain" description="Glutamine amidotransferase type-2" evidence="6">
    <location>
        <begin position="2"/>
        <end position="218"/>
    </location>
</feature>
<name>A0AAW0YM07_CHEQU</name>
<evidence type="ECO:0000313" key="7">
    <source>
        <dbReference type="EMBL" id="KAK8753789.1"/>
    </source>
</evidence>
<dbReference type="PANTHER" id="PTHR45937:SF1">
    <property type="entry name" value="ASPARAGINE SYNTHETASE DOMAIN-CONTAINING PROTEIN 1"/>
    <property type="match status" value="1"/>
</dbReference>
<keyword evidence="2" id="KW-0061">Asparagine biosynthesis</keyword>
<gene>
    <name evidence="7" type="ORF">OTU49_001603</name>
</gene>
<dbReference type="InterPro" id="IPR014729">
    <property type="entry name" value="Rossmann-like_a/b/a_fold"/>
</dbReference>
<dbReference type="EMBL" id="JARKIK010000002">
    <property type="protein sequence ID" value="KAK8753789.1"/>
    <property type="molecule type" value="Genomic_DNA"/>
</dbReference>
<protein>
    <recommendedName>
        <fullName evidence="6">Glutamine amidotransferase type-2 domain-containing protein</fullName>
    </recommendedName>
</protein>
<dbReference type="PROSITE" id="PS51278">
    <property type="entry name" value="GATASE_TYPE_2"/>
    <property type="match status" value="1"/>
</dbReference>
<proteinExistence type="predicted"/>
<dbReference type="Gene3D" id="3.60.20.10">
    <property type="entry name" value="Glutamine Phosphoribosylpyrophosphate, subunit 1, domain 1"/>
    <property type="match status" value="1"/>
</dbReference>
<evidence type="ECO:0000313" key="8">
    <source>
        <dbReference type="Proteomes" id="UP001445076"/>
    </source>
</evidence>
<evidence type="ECO:0000256" key="4">
    <source>
        <dbReference type="SAM" id="MobiDB-lite"/>
    </source>
</evidence>
<dbReference type="Proteomes" id="UP001445076">
    <property type="component" value="Unassembled WGS sequence"/>
</dbReference>